<dbReference type="SUPFAM" id="SSF55008">
    <property type="entry name" value="HMA, heavy metal-associated domain"/>
    <property type="match status" value="1"/>
</dbReference>
<evidence type="ECO:0000259" key="1">
    <source>
        <dbReference type="PROSITE" id="PS50846"/>
    </source>
</evidence>
<dbReference type="InterPro" id="IPR036163">
    <property type="entry name" value="HMA_dom_sf"/>
</dbReference>
<protein>
    <submittedName>
        <fullName evidence="2">Heavy-metal-associated domain protein</fullName>
    </submittedName>
</protein>
<gene>
    <name evidence="2" type="ORF">GALL_547690</name>
</gene>
<comment type="caution">
    <text evidence="2">The sequence shown here is derived from an EMBL/GenBank/DDBJ whole genome shotgun (WGS) entry which is preliminary data.</text>
</comment>
<sequence>MKRLKLVMILLVLATGTVNAQFTKAELQVSGLNCALCAKTTENSLRALPFIQDVKPDLMHNIYVITFKSDKPVNFDQISKIVHEENFFISLLKATFNFDNVKVINNYFSCQGATFRLMNADKPLNGLVTFTLVDKGFAPRSVSKKYSGAANNDDPAKSGRIYHVAV</sequence>
<accession>A0A1J5PEM9</accession>
<dbReference type="Pfam" id="PF00403">
    <property type="entry name" value="HMA"/>
    <property type="match status" value="1"/>
</dbReference>
<feature type="domain" description="HMA" evidence="1">
    <location>
        <begin position="23"/>
        <end position="90"/>
    </location>
</feature>
<reference evidence="2" key="1">
    <citation type="submission" date="2016-10" db="EMBL/GenBank/DDBJ databases">
        <title>Sequence of Gallionella enrichment culture.</title>
        <authorList>
            <person name="Poehlein A."/>
            <person name="Muehling M."/>
            <person name="Daniel R."/>
        </authorList>
    </citation>
    <scope>NUCLEOTIDE SEQUENCE</scope>
</reference>
<evidence type="ECO:0000313" key="2">
    <source>
        <dbReference type="EMBL" id="OIQ63691.1"/>
    </source>
</evidence>
<dbReference type="InterPro" id="IPR006121">
    <property type="entry name" value="HMA_dom"/>
</dbReference>
<dbReference type="PROSITE" id="PS50846">
    <property type="entry name" value="HMA_2"/>
    <property type="match status" value="1"/>
</dbReference>
<proteinExistence type="predicted"/>
<dbReference type="EMBL" id="MLJW01008785">
    <property type="protein sequence ID" value="OIQ63691.1"/>
    <property type="molecule type" value="Genomic_DNA"/>
</dbReference>
<dbReference type="GO" id="GO:0046872">
    <property type="term" value="F:metal ion binding"/>
    <property type="evidence" value="ECO:0007669"/>
    <property type="project" value="InterPro"/>
</dbReference>
<name>A0A1J5PEM9_9ZZZZ</name>
<organism evidence="2">
    <name type="scientific">mine drainage metagenome</name>
    <dbReference type="NCBI Taxonomy" id="410659"/>
    <lineage>
        <taxon>unclassified sequences</taxon>
        <taxon>metagenomes</taxon>
        <taxon>ecological metagenomes</taxon>
    </lineage>
</organism>
<dbReference type="Gene3D" id="3.30.70.100">
    <property type="match status" value="1"/>
</dbReference>
<dbReference type="AlphaFoldDB" id="A0A1J5PEM9"/>